<dbReference type="AlphaFoldDB" id="A0A4Y1WW10"/>
<protein>
    <submittedName>
        <fullName evidence="1">TonB-dependent receptor</fullName>
    </submittedName>
</protein>
<dbReference type="EMBL" id="AP019735">
    <property type="protein sequence ID" value="BBL05201.1"/>
    <property type="molecule type" value="Genomic_DNA"/>
</dbReference>
<keyword evidence="2" id="KW-1185">Reference proteome</keyword>
<reference evidence="2" key="1">
    <citation type="submission" date="2019-06" db="EMBL/GenBank/DDBJ databases">
        <title>Alistipes onderdonkii subsp. vulgaris subsp. nov., Alistipes dispar sp. nov. and Alistipes communis sp. nov., isolated from human faeces, and creation of Alistipes onderdonkii subsp. onderdonkii subsp. nov.</title>
        <authorList>
            <person name="Sakamoto M."/>
            <person name="Ikeyama N."/>
            <person name="Ogata Y."/>
            <person name="Suda W."/>
            <person name="Iino T."/>
            <person name="Hattori M."/>
            <person name="Ohkuma M."/>
        </authorList>
    </citation>
    <scope>NUCLEOTIDE SEQUENCE [LARGE SCALE GENOMIC DNA]</scope>
    <source>
        <strain evidence="2">5CBH24</strain>
    </source>
</reference>
<evidence type="ECO:0000313" key="1">
    <source>
        <dbReference type="EMBL" id="BBL05201.1"/>
    </source>
</evidence>
<dbReference type="SUPFAM" id="SSF56935">
    <property type="entry name" value="Porins"/>
    <property type="match status" value="1"/>
</dbReference>
<name>A0A4Y1WW10_9BACT</name>
<sequence>MRCSGALAQAFDDEPYYPFAPYEEERMPELESDSLLFYRAVQQADDLWAEVSAFRFSAVSYRRRGEDYALSPVLLEGAEVSWRYLTALRRLQAETRYVAGARPQVGRLSVGTGATAVSLTEYDPVPGGALALRAATRNYRAGAEGSLAFELPRRWHLAVTVDGRFGRDALVDGVYTRQTTAALRVGRRTRGDGYWTAVFVVPFAERGLRSSSVEEAFMLRGSNYYNPAWGRQAGDVRNSRVRREGLPLGIAAYCGRIGGSTLLRASAAVETGIRRQSSLAWYDASTPRPDNYHYLPSYFTGEAFEAVDAVWRAGDERYTQIDWAELYRRNRMQPDGEALYALEDRVERPLRMQTAIRIESEVDPQLTVACALRVDYDAPRRYKQLRDLLGAGRLTDIDHFLLDDATYSNRLQNDLRHPDRTVGEGDRFGYDYRTVRCEVAADGVVRYRSDRWTAEFGASVGRCVVRRRGFYEKELFPGAGSYGGSSRLRFTPYALRASAGYAFSSRSYLEISASASAAVPDVEDLFLQPLYNNRTVDDPSLSRRYGAELGFVRTGGAFELRVTGYLAATRDGIRTTRFFDDLSYEYCDMTVRGIGRLDYGAEAAARLRLTWNWSLSAAVGAGSHTYATNPSVWLYTDAGNELRADGVTSYMSGLRPGGTASLAATAGVHYFGRSGWYFSADASLVAGRWVAPSFHYRTSRVANQASDSPETFALFMEQERLDDSFTADVSAGRMWRLGASRLSVTLSVRNLLDDRRTVYSAYESDRVRRLRSGAESFYRPFATSLLYAYGRSATLTVSYKF</sequence>
<dbReference type="KEGG" id="acou:A5CBH24_25140"/>
<evidence type="ECO:0000313" key="2">
    <source>
        <dbReference type="Proteomes" id="UP000318946"/>
    </source>
</evidence>
<gene>
    <name evidence="1" type="ORF">A5CBH24_25140</name>
</gene>
<dbReference type="InterPro" id="IPR010917">
    <property type="entry name" value="TonB_rcpt_CS"/>
</dbReference>
<proteinExistence type="predicted"/>
<dbReference type="PROSITE" id="PS01156">
    <property type="entry name" value="TONB_DEPENDENT_REC_2"/>
    <property type="match status" value="1"/>
</dbReference>
<organism evidence="1 2">
    <name type="scientific">Alistipes communis</name>
    <dbReference type="NCBI Taxonomy" id="2585118"/>
    <lineage>
        <taxon>Bacteria</taxon>
        <taxon>Pseudomonadati</taxon>
        <taxon>Bacteroidota</taxon>
        <taxon>Bacteroidia</taxon>
        <taxon>Bacteroidales</taxon>
        <taxon>Rikenellaceae</taxon>
        <taxon>Alistipes</taxon>
    </lineage>
</organism>
<accession>A0A4Y1WW10</accession>
<keyword evidence="1" id="KW-0675">Receptor</keyword>
<dbReference type="Proteomes" id="UP000318946">
    <property type="component" value="Chromosome"/>
</dbReference>